<evidence type="ECO:0000313" key="2">
    <source>
        <dbReference type="EMBL" id="KAF1951950.1"/>
    </source>
</evidence>
<reference evidence="2" key="1">
    <citation type="journal article" date="2020" name="Stud. Mycol.">
        <title>101 Dothideomycetes genomes: a test case for predicting lifestyles and emergence of pathogens.</title>
        <authorList>
            <person name="Haridas S."/>
            <person name="Albert R."/>
            <person name="Binder M."/>
            <person name="Bloem J."/>
            <person name="Labutti K."/>
            <person name="Salamov A."/>
            <person name="Andreopoulos B."/>
            <person name="Baker S."/>
            <person name="Barry K."/>
            <person name="Bills G."/>
            <person name="Bluhm B."/>
            <person name="Cannon C."/>
            <person name="Castanera R."/>
            <person name="Culley D."/>
            <person name="Daum C."/>
            <person name="Ezra D."/>
            <person name="Gonzalez J."/>
            <person name="Henrissat B."/>
            <person name="Kuo A."/>
            <person name="Liang C."/>
            <person name="Lipzen A."/>
            <person name="Lutzoni F."/>
            <person name="Magnuson J."/>
            <person name="Mondo S."/>
            <person name="Nolan M."/>
            <person name="Ohm R."/>
            <person name="Pangilinan J."/>
            <person name="Park H.-J."/>
            <person name="Ramirez L."/>
            <person name="Alfaro M."/>
            <person name="Sun H."/>
            <person name="Tritt A."/>
            <person name="Yoshinaga Y."/>
            <person name="Zwiers L.-H."/>
            <person name="Turgeon B."/>
            <person name="Goodwin S."/>
            <person name="Spatafora J."/>
            <person name="Crous P."/>
            <person name="Grigoriev I."/>
        </authorList>
    </citation>
    <scope>NUCLEOTIDE SEQUENCE</scope>
    <source>
        <strain evidence="2">CBS 675.92</strain>
    </source>
</reference>
<gene>
    <name evidence="2" type="ORF">CC80DRAFT_573622</name>
</gene>
<dbReference type="PANTHER" id="PTHR21310:SF54">
    <property type="entry name" value="AMINOGLYCOSIDE PHOSPHOTRANSFERASE DOMAIN-CONTAINING PROTEIN"/>
    <property type="match status" value="1"/>
</dbReference>
<dbReference type="SUPFAM" id="SSF56112">
    <property type="entry name" value="Protein kinase-like (PK-like)"/>
    <property type="match status" value="1"/>
</dbReference>
<protein>
    <recommendedName>
        <fullName evidence="1">Aminoglycoside phosphotransferase domain-containing protein</fullName>
    </recommendedName>
</protein>
<dbReference type="InterPro" id="IPR002575">
    <property type="entry name" value="Aminoglycoside_PTrfase"/>
</dbReference>
<dbReference type="AlphaFoldDB" id="A0A6A5TIH2"/>
<evidence type="ECO:0000313" key="3">
    <source>
        <dbReference type="Proteomes" id="UP000800035"/>
    </source>
</evidence>
<dbReference type="Gene3D" id="3.90.1200.10">
    <property type="match status" value="1"/>
</dbReference>
<dbReference type="InterPro" id="IPR011009">
    <property type="entry name" value="Kinase-like_dom_sf"/>
</dbReference>
<dbReference type="OrthoDB" id="2906425at2759"/>
<dbReference type="PANTHER" id="PTHR21310">
    <property type="entry name" value="AMINOGLYCOSIDE PHOSPHOTRANSFERASE-RELATED-RELATED"/>
    <property type="match status" value="1"/>
</dbReference>
<accession>A0A6A5TIH2</accession>
<name>A0A6A5TIH2_9PLEO</name>
<dbReference type="InterPro" id="IPR051678">
    <property type="entry name" value="AGP_Transferase"/>
</dbReference>
<evidence type="ECO:0000259" key="1">
    <source>
        <dbReference type="Pfam" id="PF01636"/>
    </source>
</evidence>
<dbReference type="Proteomes" id="UP000800035">
    <property type="component" value="Unassembled WGS sequence"/>
</dbReference>
<keyword evidence="3" id="KW-1185">Reference proteome</keyword>
<organism evidence="2 3">
    <name type="scientific">Byssothecium circinans</name>
    <dbReference type="NCBI Taxonomy" id="147558"/>
    <lineage>
        <taxon>Eukaryota</taxon>
        <taxon>Fungi</taxon>
        <taxon>Dikarya</taxon>
        <taxon>Ascomycota</taxon>
        <taxon>Pezizomycotina</taxon>
        <taxon>Dothideomycetes</taxon>
        <taxon>Pleosporomycetidae</taxon>
        <taxon>Pleosporales</taxon>
        <taxon>Massarineae</taxon>
        <taxon>Massarinaceae</taxon>
        <taxon>Byssothecium</taxon>
    </lineage>
</organism>
<proteinExistence type="predicted"/>
<feature type="domain" description="Aminoglycoside phosphotransferase" evidence="1">
    <location>
        <begin position="145"/>
        <end position="185"/>
    </location>
</feature>
<dbReference type="EMBL" id="ML977014">
    <property type="protein sequence ID" value="KAF1951950.1"/>
    <property type="molecule type" value="Genomic_DNA"/>
</dbReference>
<sequence>MKREKPLAERSVSRMTGKPIENPWFKERFQNEAAALQLLKSHAKIPVPGLRSWGEDSEGLLFLETDLVPGVQLERAEDECRMPNLHSLAGEKIGKKCDQFVEEKLLSELKSLKSSTIGLNGLVIPPPWILGSVDRPSWEPKTSDKEEYVMIHGDLGPHNVMMDLETLNVISIIDWEYSGYFPPEFQKWSATRGGHFAHFKDEDLARELAATIVL</sequence>
<dbReference type="Pfam" id="PF01636">
    <property type="entry name" value="APH"/>
    <property type="match status" value="1"/>
</dbReference>